<feature type="transmembrane region" description="Helical" evidence="1">
    <location>
        <begin position="21"/>
        <end position="38"/>
    </location>
</feature>
<evidence type="ECO:0000313" key="2">
    <source>
        <dbReference type="EMBL" id="TVM16020.1"/>
    </source>
</evidence>
<dbReference type="Proteomes" id="UP000448292">
    <property type="component" value="Unassembled WGS sequence"/>
</dbReference>
<dbReference type="AlphaFoldDB" id="A0A7M3MCF4"/>
<dbReference type="OrthoDB" id="9781927at2"/>
<gene>
    <name evidence="2" type="ORF">DPQ33_13740</name>
</gene>
<sequence>MDPVSHFAGGLLIGRAFRLPLVAGMWLLVLCGLAAVALDVEYLAMLAGPESFLTHYRGVSHSIAVTLCVGLLLFLASLPMRGFSPRRGILAVVMFAAFSHLYIDAFTIYGIKPLAPFSEYRIAMDAVWFFDPIYLLLLAILLLGPIIFRTRGRISGWLGIVLILAYPWGMVGAKYWSADVAHDHLVKTNSPLAEAASVHPDFLSPFFWKVVSRNEHAYEVRSFNVLSRSLDQIPTLYEVAPASLMGRLAQESEVVAAFLSRARMPVIFRREGGDTTSLVVADLNMISATPWIKSAQPNGAPPMSLLVELGLDGALLDARMRYLGRYLSLEELPVSPQADASNASNPE</sequence>
<keyword evidence="1" id="KW-1133">Transmembrane helix</keyword>
<reference evidence="2 3" key="1">
    <citation type="submission" date="2018-06" db="EMBL/GenBank/DDBJ databases">
        <title>Complete genome of Desulfovibrio indonesiensis P37SLT.</title>
        <authorList>
            <person name="Crispim J.S."/>
            <person name="Vidigal P.M.P."/>
            <person name="Silva L.C.F."/>
            <person name="Laguardia C.N."/>
            <person name="Araujo L.C."/>
            <person name="Dias R.S."/>
            <person name="Sousa M.P."/>
            <person name="Paula S.O."/>
            <person name="Silva C."/>
        </authorList>
    </citation>
    <scope>NUCLEOTIDE SEQUENCE [LARGE SCALE GENOMIC DNA]</scope>
    <source>
        <strain evidence="2 3">P37SLT</strain>
    </source>
</reference>
<evidence type="ECO:0000313" key="3">
    <source>
        <dbReference type="Proteomes" id="UP000448292"/>
    </source>
</evidence>
<keyword evidence="1" id="KW-0472">Membrane</keyword>
<dbReference type="InterPro" id="IPR007404">
    <property type="entry name" value="YdjM-like"/>
</dbReference>
<dbReference type="PANTHER" id="PTHR40031:SF1">
    <property type="entry name" value="MEMBRANE-BOUND METAL-DEPENDENT HYDROLASE"/>
    <property type="match status" value="1"/>
</dbReference>
<dbReference type="EMBL" id="QMIE01000013">
    <property type="protein sequence ID" value="TVM16020.1"/>
    <property type="molecule type" value="Genomic_DNA"/>
</dbReference>
<dbReference type="Pfam" id="PF04307">
    <property type="entry name" value="YdjM"/>
    <property type="match status" value="1"/>
</dbReference>
<name>A0A7M3MCF4_9BACT</name>
<feature type="transmembrane region" description="Helical" evidence="1">
    <location>
        <begin position="58"/>
        <end position="76"/>
    </location>
</feature>
<dbReference type="PANTHER" id="PTHR40031">
    <property type="entry name" value="HYPOTHETICAL MEMBRANE SPANNING PROTEIN"/>
    <property type="match status" value="1"/>
</dbReference>
<feature type="transmembrane region" description="Helical" evidence="1">
    <location>
        <begin position="126"/>
        <end position="148"/>
    </location>
</feature>
<keyword evidence="3" id="KW-1185">Reference proteome</keyword>
<evidence type="ECO:0008006" key="4">
    <source>
        <dbReference type="Google" id="ProtNLM"/>
    </source>
</evidence>
<dbReference type="InterPro" id="IPR053170">
    <property type="entry name" value="Transcription_regulator"/>
</dbReference>
<protein>
    <recommendedName>
        <fullName evidence="4">Metal-dependent hydrolase</fullName>
    </recommendedName>
</protein>
<feature type="transmembrane region" description="Helical" evidence="1">
    <location>
        <begin position="155"/>
        <end position="176"/>
    </location>
</feature>
<dbReference type="RefSeq" id="WP_144303800.1">
    <property type="nucleotide sequence ID" value="NZ_QMIE01000013.1"/>
</dbReference>
<comment type="caution">
    <text evidence="2">The sequence shown here is derived from an EMBL/GenBank/DDBJ whole genome shotgun (WGS) entry which is preliminary data.</text>
</comment>
<accession>A0A7M3MCF4</accession>
<feature type="transmembrane region" description="Helical" evidence="1">
    <location>
        <begin position="88"/>
        <end position="111"/>
    </location>
</feature>
<organism evidence="2 3">
    <name type="scientific">Oceanidesulfovibrio indonesiensis</name>
    <dbReference type="NCBI Taxonomy" id="54767"/>
    <lineage>
        <taxon>Bacteria</taxon>
        <taxon>Pseudomonadati</taxon>
        <taxon>Thermodesulfobacteriota</taxon>
        <taxon>Desulfovibrionia</taxon>
        <taxon>Desulfovibrionales</taxon>
        <taxon>Desulfovibrionaceae</taxon>
        <taxon>Oceanidesulfovibrio</taxon>
    </lineage>
</organism>
<proteinExistence type="predicted"/>
<keyword evidence="1" id="KW-0812">Transmembrane</keyword>
<evidence type="ECO:0000256" key="1">
    <source>
        <dbReference type="SAM" id="Phobius"/>
    </source>
</evidence>